<dbReference type="AlphaFoldDB" id="A0A6P1YJQ7"/>
<feature type="transmembrane region" description="Helical" evidence="1">
    <location>
        <begin position="112"/>
        <end position="131"/>
    </location>
</feature>
<evidence type="ECO:0000256" key="1">
    <source>
        <dbReference type="SAM" id="Phobius"/>
    </source>
</evidence>
<evidence type="ECO:0000313" key="3">
    <source>
        <dbReference type="EMBL" id="QIB33548.1"/>
    </source>
</evidence>
<dbReference type="GO" id="GO:0016020">
    <property type="term" value="C:membrane"/>
    <property type="evidence" value="ECO:0007669"/>
    <property type="project" value="TreeGrafter"/>
</dbReference>
<dbReference type="Pfam" id="PF06966">
    <property type="entry name" value="DUF1295"/>
    <property type="match status" value="1"/>
</dbReference>
<dbReference type="Proteomes" id="UP000464751">
    <property type="component" value="Chromosome"/>
</dbReference>
<feature type="transmembrane region" description="Helical" evidence="1">
    <location>
        <begin position="37"/>
        <end position="55"/>
    </location>
</feature>
<dbReference type="InterPro" id="IPR010721">
    <property type="entry name" value="UstE-like"/>
</dbReference>
<keyword evidence="1" id="KW-0472">Membrane</keyword>
<keyword evidence="4" id="KW-1185">Reference proteome</keyword>
<dbReference type="PROSITE" id="PS50244">
    <property type="entry name" value="S5A_REDUCTASE"/>
    <property type="match status" value="1"/>
</dbReference>
<evidence type="ECO:0000256" key="2">
    <source>
        <dbReference type="SAM" id="SignalP"/>
    </source>
</evidence>
<gene>
    <name evidence="3" type="ORF">G3A50_07395</name>
</gene>
<protein>
    <submittedName>
        <fullName evidence="3">DUF1295 domain-containing protein</fullName>
    </submittedName>
</protein>
<name>A0A6P1YJQ7_9HYPH</name>
<feature type="transmembrane region" description="Helical" evidence="1">
    <location>
        <begin position="190"/>
        <end position="207"/>
    </location>
</feature>
<dbReference type="PANTHER" id="PTHR32251">
    <property type="entry name" value="3-OXO-5-ALPHA-STEROID 4-DEHYDROGENASE"/>
    <property type="match status" value="1"/>
</dbReference>
<feature type="transmembrane region" description="Helical" evidence="1">
    <location>
        <begin position="213"/>
        <end position="234"/>
    </location>
</feature>
<feature type="transmembrane region" description="Helical" evidence="1">
    <location>
        <begin position="143"/>
        <end position="159"/>
    </location>
</feature>
<reference evidence="3 4" key="1">
    <citation type="submission" date="2020-02" db="EMBL/GenBank/DDBJ databases">
        <authorList>
            <person name="Li G."/>
        </authorList>
    </citation>
    <scope>NUCLEOTIDE SEQUENCE [LARGE SCALE GENOMIC DNA]</scope>
    <source>
        <strain evidence="3 4">DSM 102029</strain>
    </source>
</reference>
<proteinExistence type="predicted"/>
<feature type="signal peptide" evidence="2">
    <location>
        <begin position="1"/>
        <end position="23"/>
    </location>
</feature>
<sequence length="278" mass="29856">MSLALLILALAAALSLAMALAWAVAERRANHGWVDTIWTFAVGAAGVAGAVAPVSGEAWSFRQGLVAALIALWSLRLGTHILARTLGGHDDPRYVELRREWGRTASARMFRFLQIQALAGFVLVLAVMAAARHPLPGIGPGDVIGGLLVVVAVLGAGIADRQLARFRAAPSNRGRVCDEGLWSMTRHPNYFFEWLGWLAYPAIAIDLTGAHPWGFVALLAPLLMYALLVHASGIPPTEAHMLRSRGEAFRAYQRRVNAFWPGPPRHPLTNTPGGDAGT</sequence>
<dbReference type="EMBL" id="CP048630">
    <property type="protein sequence ID" value="QIB33548.1"/>
    <property type="molecule type" value="Genomic_DNA"/>
</dbReference>
<dbReference type="PANTHER" id="PTHR32251:SF17">
    <property type="entry name" value="STEROID 5-ALPHA REDUCTASE C-TERMINAL DOMAIN-CONTAINING PROTEIN"/>
    <property type="match status" value="1"/>
</dbReference>
<keyword evidence="1" id="KW-1133">Transmembrane helix</keyword>
<dbReference type="KEGG" id="apra:G3A50_07395"/>
<keyword evidence="2" id="KW-0732">Signal</keyword>
<organism evidence="3 4">
    <name type="scientific">Ancylobacter pratisalsi</name>
    <dbReference type="NCBI Taxonomy" id="1745854"/>
    <lineage>
        <taxon>Bacteria</taxon>
        <taxon>Pseudomonadati</taxon>
        <taxon>Pseudomonadota</taxon>
        <taxon>Alphaproteobacteria</taxon>
        <taxon>Hyphomicrobiales</taxon>
        <taxon>Xanthobacteraceae</taxon>
        <taxon>Ancylobacter</taxon>
    </lineage>
</organism>
<keyword evidence="1" id="KW-0812">Transmembrane</keyword>
<dbReference type="RefSeq" id="WP_163074643.1">
    <property type="nucleotide sequence ID" value="NZ_CP048630.1"/>
</dbReference>
<feature type="chain" id="PRO_5026710016" evidence="2">
    <location>
        <begin position="24"/>
        <end position="278"/>
    </location>
</feature>
<dbReference type="Gene3D" id="1.20.120.1630">
    <property type="match status" value="1"/>
</dbReference>
<accession>A0A6P1YJQ7</accession>
<evidence type="ECO:0000313" key="4">
    <source>
        <dbReference type="Proteomes" id="UP000464751"/>
    </source>
</evidence>